<sequence>MSKDVEKKVEDIGSMCIILHRERSFHNVNIRILKSALQKYARRAMFAPKGVWCLIELDLFSYLEIKPDLCPNTRLTRKQIQQNSVRIRSNMINRLVAFMSEDVGPCNSQLPSKIYDFYLQWIKSRRELSSRKILIQMYHCLANENIKRIRLLSDLKTVYNLPECAKESDKLHRKLLEKFQMNELIKIMYENESQKKTKQQLYELIIEHLSMKSELAFAYLSVLFKRNDQSLINQHLWPYLLQTSPFTHSTRALAFFYKTLKHKEHYLYLYHAMAFVIYEDTIRKIDQQSNEILNIDIDQLYKDHLNAETNIELDSFVFDRHTGIATTRSEFALEGAQVANESKELFIDKYRQMYNEFKVMMDNDEQEKKQKKETKSRKTKRKTEELHEENIIKKKAKLNTDEQVTTDAELDNEIIRLDYHIDIKPTSFVSDELANLAHGQPRTSAHKKAVFISSDYIYKGPYLSNLQGDRKRLLYNLYFTRALLTLEQYLKIPEYMQSIIDWESVVKIDNTNEYYLKQKSVGKASLSENDHDRVTTKLETNVKILRRGSHINRLIELEKDESNFLDDKKQICQACLQHFYLRYILNIGDSGTWNILVRRDRNQGICGIDFEEIRSEKSKKTNDPLAILMSKISKRQQYLYGPFINDIIIFKNKIDSSNELAMTLSVSFKIDIETMNERIEKYNSCILKKK</sequence>
<proteinExistence type="predicted"/>
<protein>
    <submittedName>
        <fullName evidence="3">Uncharacterized protein</fullName>
    </submittedName>
</protein>
<dbReference type="EMBL" id="CAJOBI010000384">
    <property type="protein sequence ID" value="CAF3818989.1"/>
    <property type="molecule type" value="Genomic_DNA"/>
</dbReference>
<evidence type="ECO:0000313" key="2">
    <source>
        <dbReference type="EMBL" id="CAF1612827.1"/>
    </source>
</evidence>
<dbReference type="Proteomes" id="UP000663824">
    <property type="component" value="Unassembled WGS sequence"/>
</dbReference>
<dbReference type="Proteomes" id="UP000663855">
    <property type="component" value="Unassembled WGS sequence"/>
</dbReference>
<accession>A0A816CTJ4</accession>
<feature type="compositionally biased region" description="Basic residues" evidence="1">
    <location>
        <begin position="369"/>
        <end position="381"/>
    </location>
</feature>
<dbReference type="EMBL" id="CAJNRE010007240">
    <property type="protein sequence ID" value="CAF2063688.1"/>
    <property type="molecule type" value="Genomic_DNA"/>
</dbReference>
<dbReference type="OrthoDB" id="10000093at2759"/>
<dbReference type="Proteomes" id="UP000663834">
    <property type="component" value="Unassembled WGS sequence"/>
</dbReference>
<feature type="region of interest" description="Disordered" evidence="1">
    <location>
        <begin position="361"/>
        <end position="386"/>
    </location>
</feature>
<comment type="caution">
    <text evidence="3">The sequence shown here is derived from an EMBL/GenBank/DDBJ whole genome shotgun (WGS) entry which is preliminary data.</text>
</comment>
<organism evidence="3 6">
    <name type="scientific">Rotaria magnacalcarata</name>
    <dbReference type="NCBI Taxonomy" id="392030"/>
    <lineage>
        <taxon>Eukaryota</taxon>
        <taxon>Metazoa</taxon>
        <taxon>Spiralia</taxon>
        <taxon>Gnathifera</taxon>
        <taxon>Rotifera</taxon>
        <taxon>Eurotatoria</taxon>
        <taxon>Bdelloidea</taxon>
        <taxon>Philodinida</taxon>
        <taxon>Philodinidae</taxon>
        <taxon>Rotaria</taxon>
    </lineage>
</organism>
<evidence type="ECO:0000313" key="3">
    <source>
        <dbReference type="EMBL" id="CAF1624452.1"/>
    </source>
</evidence>
<dbReference type="Proteomes" id="UP000676336">
    <property type="component" value="Unassembled WGS sequence"/>
</dbReference>
<dbReference type="EMBL" id="CAJNOW010012698">
    <property type="protein sequence ID" value="CAF1612827.1"/>
    <property type="molecule type" value="Genomic_DNA"/>
</dbReference>
<evidence type="ECO:0000256" key="1">
    <source>
        <dbReference type="SAM" id="MobiDB-lite"/>
    </source>
</evidence>
<name>A0A816CTJ4_9BILA</name>
<dbReference type="EMBL" id="CAJNOV010018820">
    <property type="protein sequence ID" value="CAF1624452.1"/>
    <property type="molecule type" value="Genomic_DNA"/>
</dbReference>
<evidence type="ECO:0000313" key="5">
    <source>
        <dbReference type="EMBL" id="CAF3818989.1"/>
    </source>
</evidence>
<dbReference type="AlphaFoldDB" id="A0A816CTJ4"/>
<gene>
    <name evidence="3" type="ORF">CJN711_LOCUS38455</name>
    <name evidence="2" type="ORF">KQP761_LOCUS23571</name>
    <name evidence="4" type="ORF">MBJ925_LOCUS15413</name>
    <name evidence="5" type="ORF">SMN809_LOCUS2172</name>
</gene>
<evidence type="ECO:0000313" key="4">
    <source>
        <dbReference type="EMBL" id="CAF2063688.1"/>
    </source>
</evidence>
<reference evidence="3" key="1">
    <citation type="submission" date="2021-02" db="EMBL/GenBank/DDBJ databases">
        <authorList>
            <person name="Nowell W R."/>
        </authorList>
    </citation>
    <scope>NUCLEOTIDE SEQUENCE</scope>
</reference>
<evidence type="ECO:0000313" key="6">
    <source>
        <dbReference type="Proteomes" id="UP000663855"/>
    </source>
</evidence>